<dbReference type="Pfam" id="PF10037">
    <property type="entry name" value="MRP-S27"/>
    <property type="match status" value="1"/>
</dbReference>
<gene>
    <name evidence="3" type="ORF">ONB1V03_LOCUS2601</name>
</gene>
<name>A0A7R9LHK2_9ACAR</name>
<dbReference type="EMBL" id="OC915456">
    <property type="protein sequence ID" value="CAD7640522.1"/>
    <property type="molecule type" value="Genomic_DNA"/>
</dbReference>
<dbReference type="AlphaFoldDB" id="A0A7R9LHK2"/>
<dbReference type="InterPro" id="IPR034913">
    <property type="entry name" value="mS27/PTCD2"/>
</dbReference>
<dbReference type="InterPro" id="IPR019266">
    <property type="entry name" value="Ribosomal_mS27"/>
</dbReference>
<dbReference type="PANTHER" id="PTHR21393">
    <property type="entry name" value="MITOCHONDRIAL 28S RIBOSOMAL PROTEIN S27"/>
    <property type="match status" value="1"/>
</dbReference>
<organism evidence="3">
    <name type="scientific">Oppiella nova</name>
    <dbReference type="NCBI Taxonomy" id="334625"/>
    <lineage>
        <taxon>Eukaryota</taxon>
        <taxon>Metazoa</taxon>
        <taxon>Ecdysozoa</taxon>
        <taxon>Arthropoda</taxon>
        <taxon>Chelicerata</taxon>
        <taxon>Arachnida</taxon>
        <taxon>Acari</taxon>
        <taxon>Acariformes</taxon>
        <taxon>Sarcoptiformes</taxon>
        <taxon>Oribatida</taxon>
        <taxon>Brachypylina</taxon>
        <taxon>Oppioidea</taxon>
        <taxon>Oppiidae</taxon>
        <taxon>Oppiella</taxon>
    </lineage>
</organism>
<keyword evidence="4" id="KW-1185">Reference proteome</keyword>
<keyword evidence="2" id="KW-0175">Coiled coil</keyword>
<dbReference type="GO" id="GO:0005739">
    <property type="term" value="C:mitochondrion"/>
    <property type="evidence" value="ECO:0007669"/>
    <property type="project" value="UniProtKB-SubCell"/>
</dbReference>
<dbReference type="Proteomes" id="UP000728032">
    <property type="component" value="Unassembled WGS sequence"/>
</dbReference>
<evidence type="ECO:0000313" key="4">
    <source>
        <dbReference type="Proteomes" id="UP000728032"/>
    </source>
</evidence>
<proteinExistence type="predicted"/>
<sequence>MSSPVDSMFSELNQRYQKKLRVSAVDVDIFANCVTRVEQLEELQHLVYQLRRSKETVNTLESTHHAFCRVFLKFRQTDRLLHILSDRIGFGIFADLFSYNMLLDHLIDEKNWRAAARVAALMMAQEDCGNGISQRLALYSVHKYLREENRSEWFESEELERLAKEDELYPNACTDRAVITTDDNDEEVQYIRVPYLRNKWFDDHFDIRDANHLCGKTLYFFSKQFDDIVGRSQQIIGLILYEKWDKCLKLLTSFQKLKQNVVKDVVKTVDESIEKLTDESTHKQILLDIKKVLDVMDNDSQIVDKDLDELVSQKLSEIKELEIKDTEIMPQIFKEWEKDRELALNKQMEDLLKEERRKQLDDKKSEMQEKHRIMYFFENFAKHEMDFVAAEQKIAELKSKTVVDEDYIPPEIR</sequence>
<comment type="subcellular location">
    <subcellularLocation>
        <location evidence="1">Mitochondrion</location>
    </subcellularLocation>
</comment>
<evidence type="ECO:0000256" key="1">
    <source>
        <dbReference type="ARBA" id="ARBA00004173"/>
    </source>
</evidence>
<feature type="coiled-coil region" evidence="2">
    <location>
        <begin position="338"/>
        <end position="400"/>
    </location>
</feature>
<evidence type="ECO:0000313" key="3">
    <source>
        <dbReference type="EMBL" id="CAD7640522.1"/>
    </source>
</evidence>
<protein>
    <submittedName>
        <fullName evidence="3">Uncharacterized protein</fullName>
    </submittedName>
</protein>
<reference evidence="3" key="1">
    <citation type="submission" date="2020-11" db="EMBL/GenBank/DDBJ databases">
        <authorList>
            <person name="Tran Van P."/>
        </authorList>
    </citation>
    <scope>NUCLEOTIDE SEQUENCE</scope>
</reference>
<accession>A0A7R9LHK2</accession>
<evidence type="ECO:0000256" key="2">
    <source>
        <dbReference type="SAM" id="Coils"/>
    </source>
</evidence>
<dbReference type="PANTHER" id="PTHR21393:SF0">
    <property type="entry name" value="SMALL RIBOSOMAL SUBUNIT PROTEIN MS27"/>
    <property type="match status" value="1"/>
</dbReference>
<dbReference type="OrthoDB" id="19830at2759"/>
<dbReference type="EMBL" id="CAJPVJ010000631">
    <property type="protein sequence ID" value="CAG2163017.1"/>
    <property type="molecule type" value="Genomic_DNA"/>
</dbReference>